<organism evidence="1 2">
    <name type="scientific">Mariniplasma anaerobium</name>
    <dbReference type="NCBI Taxonomy" id="2735436"/>
    <lineage>
        <taxon>Bacteria</taxon>
        <taxon>Bacillati</taxon>
        <taxon>Mycoplasmatota</taxon>
        <taxon>Mollicutes</taxon>
        <taxon>Acholeplasmatales</taxon>
        <taxon>Acholeplasmataceae</taxon>
        <taxon>Mariniplasma</taxon>
    </lineage>
</organism>
<reference evidence="1" key="1">
    <citation type="submission" date="2021-01" db="EMBL/GenBank/DDBJ databases">
        <title>Draft genome sequence of Acholeplasmataceae bacterium strain Mahy22.</title>
        <authorList>
            <person name="Watanabe M."/>
            <person name="Kojima H."/>
            <person name="Fukui M."/>
        </authorList>
    </citation>
    <scope>NUCLEOTIDE SEQUENCE</scope>
    <source>
        <strain evidence="1">Mahy22</strain>
    </source>
</reference>
<dbReference type="RefSeq" id="WP_176239122.1">
    <property type="nucleotide sequence ID" value="NZ_AP024412.1"/>
</dbReference>
<accession>A0A7U9XUT9</accession>
<dbReference type="AlphaFoldDB" id="A0A7U9XUT9"/>
<dbReference type="KEGG" id="manr:MPAN_001450"/>
<sequence>MRKSFKKVAQKIGEVLYLAVSASDPNQDPITKARQYDFYQISQDKSSQRY</sequence>
<name>A0A7U9XUT9_9MOLU</name>
<proteinExistence type="predicted"/>
<evidence type="ECO:0000313" key="2">
    <source>
        <dbReference type="Proteomes" id="UP000620133"/>
    </source>
</evidence>
<keyword evidence="2" id="KW-1185">Reference proteome</keyword>
<gene>
    <name evidence="1" type="ORF">MPAN_001450</name>
</gene>
<evidence type="ECO:0000313" key="1">
    <source>
        <dbReference type="EMBL" id="BCR35252.1"/>
    </source>
</evidence>
<dbReference type="Proteomes" id="UP000620133">
    <property type="component" value="Chromosome"/>
</dbReference>
<protein>
    <submittedName>
        <fullName evidence="1">Uncharacterized protein</fullName>
    </submittedName>
</protein>
<dbReference type="EMBL" id="AP024412">
    <property type="protein sequence ID" value="BCR35252.1"/>
    <property type="molecule type" value="Genomic_DNA"/>
</dbReference>